<evidence type="ECO:0000313" key="1">
    <source>
        <dbReference type="EMBL" id="RED49324.1"/>
    </source>
</evidence>
<protein>
    <submittedName>
        <fullName evidence="1">Steroid delta-isomerase-like uncharacterized protein</fullName>
    </submittedName>
</protein>
<dbReference type="GO" id="GO:0030638">
    <property type="term" value="P:polyketide metabolic process"/>
    <property type="evidence" value="ECO:0007669"/>
    <property type="project" value="InterPro"/>
</dbReference>
<dbReference type="Proteomes" id="UP000256629">
    <property type="component" value="Unassembled WGS sequence"/>
</dbReference>
<sequence>MKKLFLIGLALVLFIACQNKPQRYFAESAETTALKSGIEAYESGDWEKWQSHFVDTAKIFVNSTKPLSVSDRAKELQTMADAMASYGFNHDKEYIEMVLDKDDETWVYYWATHKSTVATTKKELIIPVHLAVQFVDGKIVEEHVYYDGTSMNSEFEDIASMSESDLNKMDAIAQVVDGWNTHDISNLKALSVPNLTRSSNGTLEVKTIEEYETFMNTFVTAFPDFTVKVNNVDINDNKIYIAWTVTGTHNGDFMGNAPTGKKIETDGFSVWTLNADGQFVSEEAYYDNLTIFEKLGISPPLTN</sequence>
<dbReference type="OrthoDB" id="824753at2"/>
<dbReference type="PANTHER" id="PTHR38436">
    <property type="entry name" value="POLYKETIDE CYCLASE SNOAL-LIKE DOMAIN"/>
    <property type="match status" value="1"/>
</dbReference>
<name>A0A3D9HIQ7_9FLAO</name>
<organism evidence="1 2">
    <name type="scientific">Seonamhaeicola aphaedonensis</name>
    <dbReference type="NCBI Taxonomy" id="1461338"/>
    <lineage>
        <taxon>Bacteria</taxon>
        <taxon>Pseudomonadati</taxon>
        <taxon>Bacteroidota</taxon>
        <taxon>Flavobacteriia</taxon>
        <taxon>Flavobacteriales</taxon>
        <taxon>Flavobacteriaceae</taxon>
    </lineage>
</organism>
<keyword evidence="1" id="KW-0413">Isomerase</keyword>
<dbReference type="SUPFAM" id="SSF54427">
    <property type="entry name" value="NTF2-like"/>
    <property type="match status" value="2"/>
</dbReference>
<dbReference type="AlphaFoldDB" id="A0A3D9HIQ7"/>
<accession>A0A3D9HIQ7</accession>
<proteinExistence type="predicted"/>
<evidence type="ECO:0000313" key="2">
    <source>
        <dbReference type="Proteomes" id="UP000256629"/>
    </source>
</evidence>
<comment type="caution">
    <text evidence="1">The sequence shown here is derived from an EMBL/GenBank/DDBJ whole genome shotgun (WGS) entry which is preliminary data.</text>
</comment>
<gene>
    <name evidence="1" type="ORF">DFQ02_10290</name>
</gene>
<dbReference type="Gene3D" id="3.10.450.50">
    <property type="match status" value="2"/>
</dbReference>
<keyword evidence="2" id="KW-1185">Reference proteome</keyword>
<dbReference type="Pfam" id="PF07366">
    <property type="entry name" value="SnoaL"/>
    <property type="match status" value="1"/>
</dbReference>
<dbReference type="InterPro" id="IPR032710">
    <property type="entry name" value="NTF2-like_dom_sf"/>
</dbReference>
<dbReference type="RefSeq" id="WP_116039761.1">
    <property type="nucleotide sequence ID" value="NZ_QRDX01000002.1"/>
</dbReference>
<dbReference type="PANTHER" id="PTHR38436:SF1">
    <property type="entry name" value="ESTER CYCLASE"/>
    <property type="match status" value="1"/>
</dbReference>
<reference evidence="1 2" key="1">
    <citation type="submission" date="2018-07" db="EMBL/GenBank/DDBJ databases">
        <title>Genomic Encyclopedia of Type Strains, Phase III (KMG-III): the genomes of soil and plant-associated and newly described type strains.</title>
        <authorList>
            <person name="Whitman W."/>
        </authorList>
    </citation>
    <scope>NUCLEOTIDE SEQUENCE [LARGE SCALE GENOMIC DNA]</scope>
    <source>
        <strain evidence="1 2">CECT 8487</strain>
    </source>
</reference>
<dbReference type="EMBL" id="QRDX01000002">
    <property type="protein sequence ID" value="RED49324.1"/>
    <property type="molecule type" value="Genomic_DNA"/>
</dbReference>
<dbReference type="GO" id="GO:0016853">
    <property type="term" value="F:isomerase activity"/>
    <property type="evidence" value="ECO:0007669"/>
    <property type="project" value="UniProtKB-KW"/>
</dbReference>
<dbReference type="InterPro" id="IPR009959">
    <property type="entry name" value="Cyclase_SnoaL-like"/>
</dbReference>
<dbReference type="PROSITE" id="PS51257">
    <property type="entry name" value="PROKAR_LIPOPROTEIN"/>
    <property type="match status" value="1"/>
</dbReference>